<feature type="transmembrane region" description="Helical" evidence="9">
    <location>
        <begin position="207"/>
        <end position="224"/>
    </location>
</feature>
<feature type="transmembrane region" description="Helical" evidence="9">
    <location>
        <begin position="312"/>
        <end position="336"/>
    </location>
</feature>
<name>A0A849BMH5_9ACTN</name>
<dbReference type="Pfam" id="PF07690">
    <property type="entry name" value="MFS_1"/>
    <property type="match status" value="1"/>
</dbReference>
<keyword evidence="5 9" id="KW-0812">Transmembrane</keyword>
<accession>A0A849BMH5</accession>
<evidence type="ECO:0000256" key="8">
    <source>
        <dbReference type="SAM" id="MobiDB-lite"/>
    </source>
</evidence>
<dbReference type="InterPro" id="IPR004812">
    <property type="entry name" value="Efflux_drug-R_Bcr/CmlA"/>
</dbReference>
<feature type="transmembrane region" description="Helical" evidence="9">
    <location>
        <begin position="108"/>
        <end position="130"/>
    </location>
</feature>
<evidence type="ECO:0000313" key="11">
    <source>
        <dbReference type="EMBL" id="NNH21824.1"/>
    </source>
</evidence>
<feature type="domain" description="Major facilitator superfamily (MFS) profile" evidence="10">
    <location>
        <begin position="108"/>
        <end position="493"/>
    </location>
</feature>
<dbReference type="Proteomes" id="UP000555552">
    <property type="component" value="Unassembled WGS sequence"/>
</dbReference>
<dbReference type="InterPro" id="IPR011701">
    <property type="entry name" value="MFS"/>
</dbReference>
<feature type="transmembrane region" description="Helical" evidence="9">
    <location>
        <begin position="236"/>
        <end position="256"/>
    </location>
</feature>
<keyword evidence="7 9" id="KW-0472">Membrane</keyword>
<protein>
    <submittedName>
        <fullName evidence="11">Multidrug effflux MFS transporter</fullName>
    </submittedName>
</protein>
<evidence type="ECO:0000256" key="5">
    <source>
        <dbReference type="ARBA" id="ARBA00022692"/>
    </source>
</evidence>
<dbReference type="PANTHER" id="PTHR23502">
    <property type="entry name" value="MAJOR FACILITATOR SUPERFAMILY"/>
    <property type="match status" value="1"/>
</dbReference>
<feature type="transmembrane region" description="Helical" evidence="9">
    <location>
        <begin position="174"/>
        <end position="195"/>
    </location>
</feature>
<dbReference type="FunFam" id="1.20.1720.10:FF:000005">
    <property type="entry name" value="Bcr/CflA family efflux transporter"/>
    <property type="match status" value="1"/>
</dbReference>
<feature type="transmembrane region" description="Helical" evidence="9">
    <location>
        <begin position="348"/>
        <end position="369"/>
    </location>
</feature>
<feature type="transmembrane region" description="Helical" evidence="9">
    <location>
        <begin position="142"/>
        <end position="162"/>
    </location>
</feature>
<sequence length="506" mass="51573">MLASGTDAAGTGFDLPGAQRSRRPSDRPPASAPRPRKQTVTATPRSTTRPLDGQGVPAARTAPPQGPDAGEAVVPQGPAHHDGAHDEGADEVLPDVGASWTTAQRVRLILTLGVLVALGPLTIDMYLPALPNIGEQLLATQAQAQLTLTGLLGGLALGQLVLGPLSDRFGRRKVLLSGVATHAVASVLCSLAPTIEFLTAARVLQGVASAASAVVALAVVRDLFSGIAAARTLSRLTLVMGAAPIVAPTLGGFLLVHTSWRGVFVTLAGFAVVLLLVAAKLLPETLPPERRRHGGAASVVRTYGSLLKDRRFVGLVLVAGLAFSIMFAYISGSTFVLQDVYGLSQQQYALAFGSGAVLLIGATQLNPVLAERFHPVRVMQAGLTSALVLTATLLVLVATETGGLFGLLVPLWLTLGSIGFVLPNGPALALTRHGRAAGTAAAVLGCTQFGIGALAAPIVGLVGGGAVGMVAVMVGAATLAVTVLMVVVQPKVLDDRTPRRVAAAAA</sequence>
<proteinExistence type="inferred from homology"/>
<dbReference type="InterPro" id="IPR036259">
    <property type="entry name" value="MFS_trans_sf"/>
</dbReference>
<dbReference type="PROSITE" id="PS50850">
    <property type="entry name" value="MFS"/>
    <property type="match status" value="1"/>
</dbReference>
<reference evidence="11 12" key="1">
    <citation type="submission" date="2020-05" db="EMBL/GenBank/DDBJ databases">
        <title>MicrobeNet Type strains.</title>
        <authorList>
            <person name="Nicholson A.C."/>
        </authorList>
    </citation>
    <scope>NUCLEOTIDE SEQUENCE [LARGE SCALE GENOMIC DNA]</scope>
    <source>
        <strain evidence="11 12">JCM 14547</strain>
    </source>
</reference>
<gene>
    <name evidence="11" type="ORF">HLB09_01725</name>
</gene>
<keyword evidence="3" id="KW-0813">Transport</keyword>
<feature type="transmembrane region" description="Helical" evidence="9">
    <location>
        <begin position="436"/>
        <end position="460"/>
    </location>
</feature>
<dbReference type="GO" id="GO:0005886">
    <property type="term" value="C:plasma membrane"/>
    <property type="evidence" value="ECO:0007669"/>
    <property type="project" value="UniProtKB-SubCell"/>
</dbReference>
<comment type="subcellular location">
    <subcellularLocation>
        <location evidence="1">Cell membrane</location>
        <topology evidence="1">Multi-pass membrane protein</topology>
    </subcellularLocation>
</comment>
<evidence type="ECO:0000256" key="9">
    <source>
        <dbReference type="SAM" id="Phobius"/>
    </source>
</evidence>
<feature type="transmembrane region" description="Helical" evidence="9">
    <location>
        <begin position="466"/>
        <end position="488"/>
    </location>
</feature>
<feature type="transmembrane region" description="Helical" evidence="9">
    <location>
        <begin position="262"/>
        <end position="282"/>
    </location>
</feature>
<keyword evidence="6 9" id="KW-1133">Transmembrane helix</keyword>
<feature type="region of interest" description="Disordered" evidence="8">
    <location>
        <begin position="1"/>
        <end position="91"/>
    </location>
</feature>
<dbReference type="GO" id="GO:0042910">
    <property type="term" value="F:xenobiotic transmembrane transporter activity"/>
    <property type="evidence" value="ECO:0007669"/>
    <property type="project" value="InterPro"/>
</dbReference>
<evidence type="ECO:0000256" key="3">
    <source>
        <dbReference type="ARBA" id="ARBA00022448"/>
    </source>
</evidence>
<dbReference type="PANTHER" id="PTHR23502:SF132">
    <property type="entry name" value="POLYAMINE TRANSPORTER 2-RELATED"/>
    <property type="match status" value="1"/>
</dbReference>
<evidence type="ECO:0000256" key="7">
    <source>
        <dbReference type="ARBA" id="ARBA00023136"/>
    </source>
</evidence>
<dbReference type="AlphaFoldDB" id="A0A849BMH5"/>
<evidence type="ECO:0000256" key="2">
    <source>
        <dbReference type="ARBA" id="ARBA00006236"/>
    </source>
</evidence>
<dbReference type="InterPro" id="IPR020846">
    <property type="entry name" value="MFS_dom"/>
</dbReference>
<evidence type="ECO:0000256" key="4">
    <source>
        <dbReference type="ARBA" id="ARBA00022475"/>
    </source>
</evidence>
<comment type="caution">
    <text evidence="11">The sequence shown here is derived from an EMBL/GenBank/DDBJ whole genome shotgun (WGS) entry which is preliminary data.</text>
</comment>
<evidence type="ECO:0000256" key="6">
    <source>
        <dbReference type="ARBA" id="ARBA00022989"/>
    </source>
</evidence>
<organism evidence="11 12">
    <name type="scientific">Pseudokineococcus marinus</name>
    <dbReference type="NCBI Taxonomy" id="351215"/>
    <lineage>
        <taxon>Bacteria</taxon>
        <taxon>Bacillati</taxon>
        <taxon>Actinomycetota</taxon>
        <taxon>Actinomycetes</taxon>
        <taxon>Kineosporiales</taxon>
        <taxon>Kineosporiaceae</taxon>
        <taxon>Pseudokineococcus</taxon>
    </lineage>
</organism>
<dbReference type="SUPFAM" id="SSF103473">
    <property type="entry name" value="MFS general substrate transporter"/>
    <property type="match status" value="1"/>
</dbReference>
<dbReference type="PROSITE" id="PS00216">
    <property type="entry name" value="SUGAR_TRANSPORT_1"/>
    <property type="match status" value="1"/>
</dbReference>
<evidence type="ECO:0000259" key="10">
    <source>
        <dbReference type="PROSITE" id="PS50850"/>
    </source>
</evidence>
<dbReference type="CDD" id="cd17320">
    <property type="entry name" value="MFS_MdfA_MDR_like"/>
    <property type="match status" value="1"/>
</dbReference>
<comment type="similarity">
    <text evidence="2">Belongs to the major facilitator superfamily. Bcr/CmlA family.</text>
</comment>
<feature type="compositionally biased region" description="Polar residues" evidence="8">
    <location>
        <begin position="38"/>
        <end position="49"/>
    </location>
</feature>
<evidence type="ECO:0000256" key="1">
    <source>
        <dbReference type="ARBA" id="ARBA00004651"/>
    </source>
</evidence>
<feature type="transmembrane region" description="Helical" evidence="9">
    <location>
        <begin position="404"/>
        <end position="424"/>
    </location>
</feature>
<dbReference type="NCBIfam" id="TIGR00710">
    <property type="entry name" value="efflux_Bcr_CflA"/>
    <property type="match status" value="1"/>
</dbReference>
<keyword evidence="12" id="KW-1185">Reference proteome</keyword>
<dbReference type="EMBL" id="JABEMA010000009">
    <property type="protein sequence ID" value="NNH21824.1"/>
    <property type="molecule type" value="Genomic_DNA"/>
</dbReference>
<dbReference type="Gene3D" id="1.20.1720.10">
    <property type="entry name" value="Multidrug resistance protein D"/>
    <property type="match status" value="1"/>
</dbReference>
<keyword evidence="4" id="KW-1003">Cell membrane</keyword>
<feature type="transmembrane region" description="Helical" evidence="9">
    <location>
        <begin position="381"/>
        <end position="398"/>
    </location>
</feature>
<dbReference type="InterPro" id="IPR005829">
    <property type="entry name" value="Sugar_transporter_CS"/>
</dbReference>
<dbReference type="GO" id="GO:1990961">
    <property type="term" value="P:xenobiotic detoxification by transmembrane export across the plasma membrane"/>
    <property type="evidence" value="ECO:0007669"/>
    <property type="project" value="InterPro"/>
</dbReference>
<evidence type="ECO:0000313" key="12">
    <source>
        <dbReference type="Proteomes" id="UP000555552"/>
    </source>
</evidence>